<keyword evidence="1" id="KW-0812">Transmembrane</keyword>
<feature type="transmembrane region" description="Helical" evidence="1">
    <location>
        <begin position="34"/>
        <end position="56"/>
    </location>
</feature>
<dbReference type="PANTHER" id="PTHR23028:SF53">
    <property type="entry name" value="ACYL_TRANSF_3 DOMAIN-CONTAINING PROTEIN"/>
    <property type="match status" value="1"/>
</dbReference>
<feature type="transmembrane region" description="Helical" evidence="1">
    <location>
        <begin position="164"/>
        <end position="182"/>
    </location>
</feature>
<evidence type="ECO:0000313" key="3">
    <source>
        <dbReference type="EMBL" id="VVP21932.1"/>
    </source>
</evidence>
<accession>A0A5E7MB87</accession>
<feature type="domain" description="Acyltransferase 3" evidence="2">
    <location>
        <begin position="15"/>
        <end position="225"/>
    </location>
</feature>
<evidence type="ECO:0000256" key="1">
    <source>
        <dbReference type="SAM" id="Phobius"/>
    </source>
</evidence>
<evidence type="ECO:0000313" key="4">
    <source>
        <dbReference type="Proteomes" id="UP000377224"/>
    </source>
</evidence>
<reference evidence="3 4" key="1">
    <citation type="submission" date="2019-09" db="EMBL/GenBank/DDBJ databases">
        <authorList>
            <person name="Chandra G."/>
            <person name="Truman W A."/>
        </authorList>
    </citation>
    <scope>NUCLEOTIDE SEQUENCE [LARGE SCALE GENOMIC DNA]</scope>
    <source>
        <strain evidence="3">PS896</strain>
    </source>
</reference>
<organism evidence="3 4">
    <name type="scientific">Pseudomonas fluorescens</name>
    <dbReference type="NCBI Taxonomy" id="294"/>
    <lineage>
        <taxon>Bacteria</taxon>
        <taxon>Pseudomonadati</taxon>
        <taxon>Pseudomonadota</taxon>
        <taxon>Gammaproteobacteria</taxon>
        <taxon>Pseudomonadales</taxon>
        <taxon>Pseudomonadaceae</taxon>
        <taxon>Pseudomonas</taxon>
    </lineage>
</organism>
<dbReference type="InterPro" id="IPR050879">
    <property type="entry name" value="Acyltransferase_3"/>
</dbReference>
<dbReference type="GO" id="GO:0000271">
    <property type="term" value="P:polysaccharide biosynthetic process"/>
    <property type="evidence" value="ECO:0007669"/>
    <property type="project" value="TreeGrafter"/>
</dbReference>
<keyword evidence="1" id="KW-1133">Transmembrane helix</keyword>
<feature type="transmembrane region" description="Helical" evidence="1">
    <location>
        <begin position="209"/>
        <end position="229"/>
    </location>
</feature>
<evidence type="ECO:0000259" key="2">
    <source>
        <dbReference type="Pfam" id="PF01757"/>
    </source>
</evidence>
<dbReference type="GO" id="GO:0016747">
    <property type="term" value="F:acyltransferase activity, transferring groups other than amino-acyl groups"/>
    <property type="evidence" value="ECO:0007669"/>
    <property type="project" value="InterPro"/>
</dbReference>
<dbReference type="AlphaFoldDB" id="A0A5E7MB87"/>
<feature type="transmembrane region" description="Helical" evidence="1">
    <location>
        <begin position="105"/>
        <end position="124"/>
    </location>
</feature>
<dbReference type="InterPro" id="IPR002656">
    <property type="entry name" value="Acyl_transf_3_dom"/>
</dbReference>
<keyword evidence="1" id="KW-0472">Membrane</keyword>
<sequence>MAYTVQARETTEPMSNPANWLRFYVRRYFRLAPAYYLCLFLVVALAPIYLGGYTHLRELNPSLWQGDWVYDPARTNYTIGNLLLHISFLFGLFPTYSFSTFLPDWSLSLEMQFYVVFPFIYLAMKRFGTGKTAIALALFSYAFMWLFDQAVAAGKANFFFEPSMLFFKLPIFVAGILIYRAASISNSSKWHRAAYVLLALLMCTKLGDIYRYQVLYLTALVALIAIMLVPYRPVARYLTVLETVCRSRVVTFMSQCICSMAYSLPSLAPGSAWRRRDRDGHLYPARWQFG</sequence>
<feature type="transmembrane region" description="Helical" evidence="1">
    <location>
        <begin position="133"/>
        <end position="152"/>
    </location>
</feature>
<proteinExistence type="predicted"/>
<gene>
    <name evidence="3" type="ORF">PS896_03887</name>
</gene>
<feature type="transmembrane region" description="Helical" evidence="1">
    <location>
        <begin position="249"/>
        <end position="268"/>
    </location>
</feature>
<dbReference type="PANTHER" id="PTHR23028">
    <property type="entry name" value="ACETYLTRANSFERASE"/>
    <property type="match status" value="1"/>
</dbReference>
<dbReference type="Pfam" id="PF01757">
    <property type="entry name" value="Acyl_transf_3"/>
    <property type="match status" value="1"/>
</dbReference>
<dbReference type="EMBL" id="CABVIN010000005">
    <property type="protein sequence ID" value="VVP21932.1"/>
    <property type="molecule type" value="Genomic_DNA"/>
</dbReference>
<dbReference type="GO" id="GO:0016020">
    <property type="term" value="C:membrane"/>
    <property type="evidence" value="ECO:0007669"/>
    <property type="project" value="TreeGrafter"/>
</dbReference>
<dbReference type="Proteomes" id="UP000377224">
    <property type="component" value="Unassembled WGS sequence"/>
</dbReference>
<name>A0A5E7MB87_PSEFL</name>
<protein>
    <recommendedName>
        <fullName evidence="2">Acyltransferase 3 domain-containing protein</fullName>
    </recommendedName>
</protein>